<name>A0ABU3SWB1_9ALTE</name>
<keyword evidence="3" id="KW-0808">Transferase</keyword>
<organism evidence="9 10">
    <name type="scientific">Paraglaciecola aquimarina</name>
    <dbReference type="NCBI Taxonomy" id="1235557"/>
    <lineage>
        <taxon>Bacteria</taxon>
        <taxon>Pseudomonadati</taxon>
        <taxon>Pseudomonadota</taxon>
        <taxon>Gammaproteobacteria</taxon>
        <taxon>Alteromonadales</taxon>
        <taxon>Alteromonadaceae</taxon>
        <taxon>Paraglaciecola</taxon>
    </lineage>
</organism>
<keyword evidence="4" id="KW-0547">Nucleotide-binding</keyword>
<evidence type="ECO:0000256" key="3">
    <source>
        <dbReference type="ARBA" id="ARBA00022679"/>
    </source>
</evidence>
<dbReference type="SUPFAM" id="SSF55874">
    <property type="entry name" value="ATPase domain of HSP90 chaperone/DNA topoisomerase II/histidine kinase"/>
    <property type="match status" value="1"/>
</dbReference>
<evidence type="ECO:0000256" key="7">
    <source>
        <dbReference type="SAM" id="Coils"/>
    </source>
</evidence>
<dbReference type="Pfam" id="PF02518">
    <property type="entry name" value="HATPase_c"/>
    <property type="match status" value="1"/>
</dbReference>
<accession>A0ABU3SWB1</accession>
<sequence>MNTTAKYNFTRHMGIPATQFGSVFLFNNGFRVVPVGDPDEDYYKLNSRKSQGYARFLGTRELLGLIDITGTTDKFKEVSSRDKGLVNTEASEELNLFFFDKALKRLEAYVSNVSWPDKLDAETDDLSRILTDQGKNRVIKVLAKLIAGKNIELLDYSESLIDTISIRNESFEDNITHLQKFVENSDSDELKKKVELAITRYEELKEAEEKSRLEAEKEKEIRRLAELEAQKAKEAKNEAEKERDQLSQDLETAEEHIDVVEHALEEEKKRNRFLKQASSVELDTVRNFHHQIGIYSSSINHLIQLKLDNLNRGNDISSDDIKSLLESISFQNQQILTVSRIATLADYRMSAELIQDDIVEFSRQYLENIASQYHPDIEVSWKADGTEWEMEFMPLELMIVIDNLVHNAAKPNTGCSKICFDSMSYGKDRLKIDIFDDGLGFAEHLKLDIDSIFDMGVTTTDGSGLGLFHVKQVINAMGGSIEADLSYEDGAKFTVRFAK</sequence>
<dbReference type="InterPro" id="IPR036890">
    <property type="entry name" value="HATPase_C_sf"/>
</dbReference>
<dbReference type="PANTHER" id="PTHR44936:SF10">
    <property type="entry name" value="SENSOR PROTEIN RSTB"/>
    <property type="match status" value="1"/>
</dbReference>
<gene>
    <name evidence="9" type="ORF">RS130_10315</name>
</gene>
<dbReference type="RefSeq" id="WP_316025885.1">
    <property type="nucleotide sequence ID" value="NZ_JAWDIO010000002.1"/>
</dbReference>
<evidence type="ECO:0000256" key="5">
    <source>
        <dbReference type="ARBA" id="ARBA00022777"/>
    </source>
</evidence>
<dbReference type="InterPro" id="IPR050980">
    <property type="entry name" value="2C_sensor_his_kinase"/>
</dbReference>
<dbReference type="PROSITE" id="PS50109">
    <property type="entry name" value="HIS_KIN"/>
    <property type="match status" value="1"/>
</dbReference>
<proteinExistence type="predicted"/>
<keyword evidence="5" id="KW-0418">Kinase</keyword>
<dbReference type="GO" id="GO:0005524">
    <property type="term" value="F:ATP binding"/>
    <property type="evidence" value="ECO:0007669"/>
    <property type="project" value="UniProtKB-KW"/>
</dbReference>
<protein>
    <recommendedName>
        <fullName evidence="2">histidine kinase</fullName>
        <ecNumber evidence="2">2.7.13.3</ecNumber>
    </recommendedName>
</protein>
<dbReference type="PANTHER" id="PTHR44936">
    <property type="entry name" value="SENSOR PROTEIN CREC"/>
    <property type="match status" value="1"/>
</dbReference>
<dbReference type="EC" id="2.7.13.3" evidence="2"/>
<dbReference type="EMBL" id="JAWDIO010000002">
    <property type="protein sequence ID" value="MDU0354272.1"/>
    <property type="molecule type" value="Genomic_DNA"/>
</dbReference>
<keyword evidence="10" id="KW-1185">Reference proteome</keyword>
<dbReference type="Gene3D" id="3.30.565.10">
    <property type="entry name" value="Histidine kinase-like ATPase, C-terminal domain"/>
    <property type="match status" value="1"/>
</dbReference>
<evidence type="ECO:0000256" key="6">
    <source>
        <dbReference type="ARBA" id="ARBA00022840"/>
    </source>
</evidence>
<comment type="caution">
    <text evidence="9">The sequence shown here is derived from an EMBL/GenBank/DDBJ whole genome shotgun (WGS) entry which is preliminary data.</text>
</comment>
<evidence type="ECO:0000256" key="1">
    <source>
        <dbReference type="ARBA" id="ARBA00000085"/>
    </source>
</evidence>
<dbReference type="InterPro" id="IPR004358">
    <property type="entry name" value="Sig_transdc_His_kin-like_C"/>
</dbReference>
<comment type="catalytic activity">
    <reaction evidence="1">
        <text>ATP + protein L-histidine = ADP + protein N-phospho-L-histidine.</text>
        <dbReference type="EC" id="2.7.13.3"/>
    </reaction>
</comment>
<feature type="coiled-coil region" evidence="7">
    <location>
        <begin position="187"/>
        <end position="277"/>
    </location>
</feature>
<evidence type="ECO:0000313" key="10">
    <source>
        <dbReference type="Proteomes" id="UP001247805"/>
    </source>
</evidence>
<evidence type="ECO:0000259" key="8">
    <source>
        <dbReference type="PROSITE" id="PS50109"/>
    </source>
</evidence>
<dbReference type="InterPro" id="IPR003594">
    <property type="entry name" value="HATPase_dom"/>
</dbReference>
<evidence type="ECO:0000256" key="2">
    <source>
        <dbReference type="ARBA" id="ARBA00012438"/>
    </source>
</evidence>
<dbReference type="SMART" id="SM00387">
    <property type="entry name" value="HATPase_c"/>
    <property type="match status" value="1"/>
</dbReference>
<feature type="domain" description="Histidine kinase" evidence="8">
    <location>
        <begin position="394"/>
        <end position="499"/>
    </location>
</feature>
<keyword evidence="6 9" id="KW-0067">ATP-binding</keyword>
<keyword evidence="7" id="KW-0175">Coiled coil</keyword>
<evidence type="ECO:0000256" key="4">
    <source>
        <dbReference type="ARBA" id="ARBA00022741"/>
    </source>
</evidence>
<dbReference type="PRINTS" id="PR00344">
    <property type="entry name" value="BCTRLSENSOR"/>
</dbReference>
<reference evidence="9 10" key="1">
    <citation type="submission" date="2023-10" db="EMBL/GenBank/DDBJ databases">
        <title>Glaciecola aquimarina strain GGW-M5 nov., isolated from a coastal seawater.</title>
        <authorList>
            <person name="Bayburt H."/>
            <person name="Kim J.M."/>
            <person name="Choi B.J."/>
            <person name="Jeon C.O."/>
        </authorList>
    </citation>
    <scope>NUCLEOTIDE SEQUENCE [LARGE SCALE GENOMIC DNA]</scope>
    <source>
        <strain evidence="9 10">KCTC 32108</strain>
    </source>
</reference>
<evidence type="ECO:0000313" key="9">
    <source>
        <dbReference type="EMBL" id="MDU0354272.1"/>
    </source>
</evidence>
<dbReference type="Proteomes" id="UP001247805">
    <property type="component" value="Unassembled WGS sequence"/>
</dbReference>
<dbReference type="InterPro" id="IPR005467">
    <property type="entry name" value="His_kinase_dom"/>
</dbReference>